<name>A0ABR7IAQ7_9FIRM</name>
<dbReference type="PRINTS" id="PR00727">
    <property type="entry name" value="LEADERPTASE"/>
</dbReference>
<comment type="catalytic activity">
    <reaction evidence="1 6">
        <text>Cleavage of hydrophobic, N-terminal signal or leader sequences from secreted and periplasmic proteins.</text>
        <dbReference type="EC" id="3.4.21.89"/>
    </reaction>
</comment>
<proteinExistence type="inferred from homology"/>
<keyword evidence="6" id="KW-0812">Transmembrane</keyword>
<dbReference type="Proteomes" id="UP000621540">
    <property type="component" value="Unassembled WGS sequence"/>
</dbReference>
<dbReference type="NCBIfam" id="TIGR02227">
    <property type="entry name" value="sigpep_I_bact"/>
    <property type="match status" value="1"/>
</dbReference>
<reference evidence="8 9" key="1">
    <citation type="submission" date="2020-08" db="EMBL/GenBank/DDBJ databases">
        <title>Genome public.</title>
        <authorList>
            <person name="Liu C."/>
            <person name="Sun Q."/>
        </authorList>
    </citation>
    <scope>NUCLEOTIDE SEQUENCE [LARGE SCALE GENOMIC DNA]</scope>
    <source>
        <strain evidence="8 9">BX0805</strain>
    </source>
</reference>
<evidence type="ECO:0000256" key="4">
    <source>
        <dbReference type="ARBA" id="ARBA00013208"/>
    </source>
</evidence>
<dbReference type="InterPro" id="IPR019533">
    <property type="entry name" value="Peptidase_S26"/>
</dbReference>
<evidence type="ECO:0000313" key="9">
    <source>
        <dbReference type="Proteomes" id="UP000621540"/>
    </source>
</evidence>
<dbReference type="Gene3D" id="2.10.109.10">
    <property type="entry name" value="Umud Fragment, subunit A"/>
    <property type="match status" value="1"/>
</dbReference>
<evidence type="ECO:0000256" key="6">
    <source>
        <dbReference type="RuleBase" id="RU362042"/>
    </source>
</evidence>
<dbReference type="GO" id="GO:0009003">
    <property type="term" value="F:signal peptidase activity"/>
    <property type="evidence" value="ECO:0007669"/>
    <property type="project" value="UniProtKB-EC"/>
</dbReference>
<evidence type="ECO:0000256" key="1">
    <source>
        <dbReference type="ARBA" id="ARBA00000677"/>
    </source>
</evidence>
<evidence type="ECO:0000256" key="3">
    <source>
        <dbReference type="ARBA" id="ARBA00009370"/>
    </source>
</evidence>
<dbReference type="Pfam" id="PF10502">
    <property type="entry name" value="Peptidase_S26"/>
    <property type="match status" value="1"/>
</dbReference>
<evidence type="ECO:0000256" key="5">
    <source>
        <dbReference type="ARBA" id="ARBA00022801"/>
    </source>
</evidence>
<dbReference type="InterPro" id="IPR019757">
    <property type="entry name" value="Pept_S26A_signal_pept_1_Lys-AS"/>
</dbReference>
<evidence type="ECO:0000256" key="2">
    <source>
        <dbReference type="ARBA" id="ARBA00004401"/>
    </source>
</evidence>
<feature type="domain" description="Peptidase S26" evidence="7">
    <location>
        <begin position="31"/>
        <end position="207"/>
    </location>
</feature>
<keyword evidence="6" id="KW-0472">Membrane</keyword>
<dbReference type="EC" id="3.4.21.89" evidence="4 6"/>
<keyword evidence="5 6" id="KW-0378">Hydrolase</keyword>
<dbReference type="RefSeq" id="WP_022514484.1">
    <property type="nucleotide sequence ID" value="NZ_JACOQH010000005.1"/>
</dbReference>
<feature type="transmembrane region" description="Helical" evidence="6">
    <location>
        <begin position="30"/>
        <end position="47"/>
    </location>
</feature>
<dbReference type="InterPro" id="IPR036286">
    <property type="entry name" value="LexA/Signal_pep-like_sf"/>
</dbReference>
<dbReference type="InterPro" id="IPR000223">
    <property type="entry name" value="Pept_S26A_signal_pept_1"/>
</dbReference>
<evidence type="ECO:0000259" key="7">
    <source>
        <dbReference type="Pfam" id="PF10502"/>
    </source>
</evidence>
<comment type="similarity">
    <text evidence="3 6">Belongs to the peptidase S26 family.</text>
</comment>
<dbReference type="EMBL" id="JACOQH010000005">
    <property type="protein sequence ID" value="MBC5753985.1"/>
    <property type="molecule type" value="Genomic_DNA"/>
</dbReference>
<dbReference type="CDD" id="cd06530">
    <property type="entry name" value="S26_SPase_I"/>
    <property type="match status" value="1"/>
</dbReference>
<evidence type="ECO:0000313" key="8">
    <source>
        <dbReference type="EMBL" id="MBC5753985.1"/>
    </source>
</evidence>
<keyword evidence="6" id="KW-0645">Protease</keyword>
<accession>A0ABR7IAQ7</accession>
<protein>
    <recommendedName>
        <fullName evidence="4 6">Signal peptidase I</fullName>
        <ecNumber evidence="4 6">3.4.21.89</ecNumber>
    </recommendedName>
</protein>
<keyword evidence="6" id="KW-1133">Transmembrane helix</keyword>
<keyword evidence="9" id="KW-1185">Reference proteome</keyword>
<sequence length="214" mass="24974">MKKTKEYENEPKTSENGKKRWTAEEIKTEILSWIKLILIILICTFLLRRYVIVNAEVPSSSMENLIEPGDRLVGFRMAYLKEEPKRFDVIIFRYPVDESQSFIKRVIGLPGETVEIREGRIYIDGASEPLEEDYLKEEWTVNNDGYVFQVPDDSYLVLGDNRNVSLDARYWADEAMEYGVAATESEAEKYSYVSRDAILGKAEFKYWPKVGWIR</sequence>
<dbReference type="PROSITE" id="PS00760">
    <property type="entry name" value="SPASE_I_2"/>
    <property type="match status" value="1"/>
</dbReference>
<dbReference type="PANTHER" id="PTHR43390">
    <property type="entry name" value="SIGNAL PEPTIDASE I"/>
    <property type="match status" value="1"/>
</dbReference>
<dbReference type="SUPFAM" id="SSF51306">
    <property type="entry name" value="LexA/Signal peptidase"/>
    <property type="match status" value="1"/>
</dbReference>
<organism evidence="8 9">
    <name type="scientific">Roseburia yibonii</name>
    <dbReference type="NCBI Taxonomy" id="2763063"/>
    <lineage>
        <taxon>Bacteria</taxon>
        <taxon>Bacillati</taxon>
        <taxon>Bacillota</taxon>
        <taxon>Clostridia</taxon>
        <taxon>Lachnospirales</taxon>
        <taxon>Lachnospiraceae</taxon>
        <taxon>Roseburia</taxon>
    </lineage>
</organism>
<comment type="caution">
    <text evidence="8">The sequence shown here is derived from an EMBL/GenBank/DDBJ whole genome shotgun (WGS) entry which is preliminary data.</text>
</comment>
<comment type="subcellular location">
    <subcellularLocation>
        <location evidence="2">Cell membrane</location>
        <topology evidence="2">Single-pass type II membrane protein</topology>
    </subcellularLocation>
    <subcellularLocation>
        <location evidence="6">Membrane</location>
        <topology evidence="6">Single-pass type II membrane protein</topology>
    </subcellularLocation>
</comment>
<gene>
    <name evidence="8" type="primary">lepB</name>
    <name evidence="8" type="ORF">H8Z76_08090</name>
</gene>
<dbReference type="PANTHER" id="PTHR43390:SF1">
    <property type="entry name" value="CHLOROPLAST PROCESSING PEPTIDASE"/>
    <property type="match status" value="1"/>
</dbReference>